<reference evidence="3 4" key="1">
    <citation type="submission" date="2018-06" db="EMBL/GenBank/DDBJ databases">
        <title>Genomic Encyclopedia of Archaeal and Bacterial Type Strains, Phase II (KMG-II): from individual species to whole genera.</title>
        <authorList>
            <person name="Goeker M."/>
        </authorList>
    </citation>
    <scope>NUCLEOTIDE SEQUENCE [LARGE SCALE GENOMIC DNA]</scope>
    <source>
        <strain evidence="3 4">DSM 17205</strain>
    </source>
</reference>
<feature type="domain" description="THUMP-like" evidence="1">
    <location>
        <begin position="318"/>
        <end position="384"/>
    </location>
</feature>
<evidence type="ECO:0000313" key="3">
    <source>
        <dbReference type="EMBL" id="PZX39866.1"/>
    </source>
</evidence>
<dbReference type="Pfam" id="PF22013">
    <property type="entry name" value="PG_1098_Fer"/>
    <property type="match status" value="1"/>
</dbReference>
<dbReference type="Pfam" id="PF18096">
    <property type="entry name" value="Thump_like"/>
    <property type="match status" value="1"/>
</dbReference>
<organism evidence="3 4">
    <name type="scientific">Nonlabens dokdonensis</name>
    <dbReference type="NCBI Taxonomy" id="328515"/>
    <lineage>
        <taxon>Bacteria</taxon>
        <taxon>Pseudomonadati</taxon>
        <taxon>Bacteroidota</taxon>
        <taxon>Flavobacteriia</taxon>
        <taxon>Flavobacteriales</taxon>
        <taxon>Flavobacteriaceae</taxon>
        <taxon>Nonlabens</taxon>
    </lineage>
</organism>
<evidence type="ECO:0000259" key="2">
    <source>
        <dbReference type="Pfam" id="PF22013"/>
    </source>
</evidence>
<evidence type="ECO:0000313" key="4">
    <source>
        <dbReference type="Proteomes" id="UP000248584"/>
    </source>
</evidence>
<protein>
    <recommendedName>
        <fullName evidence="5">THUMP-like domain-containing protein</fullName>
    </recommendedName>
</protein>
<feature type="domain" description="PG-1098 ferredoxin-like" evidence="2">
    <location>
        <begin position="275"/>
        <end position="317"/>
    </location>
</feature>
<sequence>MNQAVITTEIDDYLRAHLNESAASFMLKKHPFEQVSNKELTQQLVGLQKAKTKFPSLFSNHKIIYPPKVNLEQTSSEITAQYKSQLFPCDKMIDLTGGFGIDVSAFAKACPATTHIELNSSLQQYALQLFKAQELATKSYSCDGIEFLQKSTELFDLLFIDPSRKTASHSKAILLEDYEPNVVKHLDLLLVKGKLVMIKTSPMLDLTAGFKELKYVNAVHVVAVKNEVKELLWILSKEQVAQPEICCVNLNTEQPVFKTQWNREGVMSYSKPRKYLYEPNAAIMKSQQFPALVEEYQLYKLDHDAHLFTSDNLVDFPGRVFEIENTIENKPKLIKRLYAKTAKGIVTRNNKESVAQLRKKYQFKEHEKHYLFFTSSEELGAIVIEASKL</sequence>
<dbReference type="InterPro" id="IPR041497">
    <property type="entry name" value="Thump-like"/>
</dbReference>
<comment type="caution">
    <text evidence="3">The sequence shown here is derived from an EMBL/GenBank/DDBJ whole genome shotgun (WGS) entry which is preliminary data.</text>
</comment>
<keyword evidence="4" id="KW-1185">Reference proteome</keyword>
<proteinExistence type="predicted"/>
<dbReference type="SUPFAM" id="SSF53335">
    <property type="entry name" value="S-adenosyl-L-methionine-dependent methyltransferases"/>
    <property type="match status" value="1"/>
</dbReference>
<gene>
    <name evidence="3" type="ORF">LX97_02224</name>
</gene>
<dbReference type="RefSeq" id="WP_015363080.1">
    <property type="nucleotide sequence ID" value="NZ_QKZR01000003.1"/>
</dbReference>
<evidence type="ECO:0000259" key="1">
    <source>
        <dbReference type="Pfam" id="PF18096"/>
    </source>
</evidence>
<dbReference type="Proteomes" id="UP000248584">
    <property type="component" value="Unassembled WGS sequence"/>
</dbReference>
<name>A0ABX5PXM6_9FLAO</name>
<dbReference type="Gene3D" id="1.10.10.1110">
    <property type="entry name" value="Methyltransferase PG1098, N-terminal domain"/>
    <property type="match status" value="1"/>
</dbReference>
<dbReference type="EMBL" id="QKZR01000003">
    <property type="protein sequence ID" value="PZX39866.1"/>
    <property type="molecule type" value="Genomic_DNA"/>
</dbReference>
<accession>A0ABX5PXM6</accession>
<dbReference type="InterPro" id="IPR029063">
    <property type="entry name" value="SAM-dependent_MTases_sf"/>
</dbReference>
<dbReference type="Gene3D" id="3.40.50.150">
    <property type="entry name" value="Vaccinia Virus protein VP39"/>
    <property type="match status" value="1"/>
</dbReference>
<dbReference type="InterPro" id="IPR054168">
    <property type="entry name" value="PG_1098_Fer"/>
</dbReference>
<evidence type="ECO:0008006" key="5">
    <source>
        <dbReference type="Google" id="ProtNLM"/>
    </source>
</evidence>